<dbReference type="PRINTS" id="PR00105">
    <property type="entry name" value="C5METTRFRASE"/>
</dbReference>
<keyword evidence="3 6" id="KW-0949">S-adenosyl-L-methionine</keyword>
<dbReference type="Proteomes" id="UP000231134">
    <property type="component" value="Unassembled WGS sequence"/>
</dbReference>
<dbReference type="PROSITE" id="PS51679">
    <property type="entry name" value="SAM_MT_C5"/>
    <property type="match status" value="1"/>
</dbReference>
<proteinExistence type="inferred from homology"/>
<evidence type="ECO:0000256" key="1">
    <source>
        <dbReference type="ARBA" id="ARBA00022603"/>
    </source>
</evidence>
<dbReference type="Gene3D" id="3.40.50.150">
    <property type="entry name" value="Vaccinia Virus protein VP39"/>
    <property type="match status" value="1"/>
</dbReference>
<dbReference type="PANTHER" id="PTHR46098:SF1">
    <property type="entry name" value="TRNA (CYTOSINE(38)-C(5))-METHYLTRANSFERASE"/>
    <property type="match status" value="1"/>
</dbReference>
<comment type="similarity">
    <text evidence="6 7">Belongs to the class I-like SAM-binding methyltransferase superfamily. C5-methyltransferase family.</text>
</comment>
<dbReference type="Pfam" id="PF00145">
    <property type="entry name" value="DNA_methylase"/>
    <property type="match status" value="1"/>
</dbReference>
<dbReference type="GO" id="GO:0003886">
    <property type="term" value="F:DNA (cytosine-5-)-methyltransferase activity"/>
    <property type="evidence" value="ECO:0007669"/>
    <property type="project" value="UniProtKB-EC"/>
</dbReference>
<evidence type="ECO:0000313" key="10">
    <source>
        <dbReference type="Proteomes" id="UP000231134"/>
    </source>
</evidence>
<reference evidence="9 10" key="1">
    <citation type="submission" date="2017-11" db="EMBL/GenBank/DDBJ databases">
        <title>Animal gut microbial communities from fecal samples from Wisconsin, USA.</title>
        <authorList>
            <person name="Neumann A."/>
        </authorList>
    </citation>
    <scope>NUCLEOTIDE SEQUENCE [LARGE SCALE GENOMIC DNA]</scope>
    <source>
        <strain evidence="9 10">UWS3</strain>
    </source>
</reference>
<keyword evidence="2 6" id="KW-0808">Transferase</keyword>
<dbReference type="RefSeq" id="WP_100424439.1">
    <property type="nucleotide sequence ID" value="NZ_PGEX01000001.1"/>
</dbReference>
<protein>
    <recommendedName>
        <fullName evidence="8">Cytosine-specific methyltransferase</fullName>
        <ecNumber evidence="8">2.1.1.37</ecNumber>
    </recommendedName>
</protein>
<dbReference type="NCBIfam" id="TIGR00675">
    <property type="entry name" value="dcm"/>
    <property type="match status" value="1"/>
</dbReference>
<feature type="active site" evidence="6">
    <location>
        <position position="93"/>
    </location>
</feature>
<sequence>MAQTRQKKNVIRVFEGFAGYGGASFGLKRAKRALTNFDYTIVGYSEFDKYASKLFDANHRDAKGNPIKNWGDITKIDPNDLPDFDLFTGGFPCQPFSSAGMQMGTEDPYGRGAMLGHIIRICRVKKPKYILLENVKGFTSGKFKPIHDQLVKDLIEMGYGTTEENTLARVVLNSKDYGVPQNRERLWMFAQLGGLPKNFEMKPPEIQSDLKMADFLDNTPEKYLYLSDEQIAHLKVKHHIDSFVVKTPLCFDVYNKKIKKDGYSITITQPEHNSLRVIEPPKKFGKDKGKEIVRKMSVHEQFRLMGFDISRDKKNCEINFDGQSYSQLSKRAGNGWDVNVVGILLAHIWRQL</sequence>
<dbReference type="InterPro" id="IPR001525">
    <property type="entry name" value="C5_MeTfrase"/>
</dbReference>
<evidence type="ECO:0000256" key="2">
    <source>
        <dbReference type="ARBA" id="ARBA00022679"/>
    </source>
</evidence>
<keyword evidence="10" id="KW-1185">Reference proteome</keyword>
<organism evidence="9 10">
    <name type="scientific">Hallerella succinigenes</name>
    <dbReference type="NCBI Taxonomy" id="1896222"/>
    <lineage>
        <taxon>Bacteria</taxon>
        <taxon>Pseudomonadati</taxon>
        <taxon>Fibrobacterota</taxon>
        <taxon>Fibrobacteria</taxon>
        <taxon>Fibrobacterales</taxon>
        <taxon>Fibrobacteraceae</taxon>
        <taxon>Hallerella</taxon>
    </lineage>
</organism>
<evidence type="ECO:0000313" key="9">
    <source>
        <dbReference type="EMBL" id="PJJ40339.1"/>
    </source>
</evidence>
<keyword evidence="1 6" id="KW-0489">Methyltransferase</keyword>
<dbReference type="GO" id="GO:0032259">
    <property type="term" value="P:methylation"/>
    <property type="evidence" value="ECO:0007669"/>
    <property type="project" value="UniProtKB-KW"/>
</dbReference>
<dbReference type="AlphaFoldDB" id="A0A2M9A3S3"/>
<name>A0A2M9A3S3_9BACT</name>
<gene>
    <name evidence="9" type="ORF">BGX16_0258</name>
</gene>
<dbReference type="PROSITE" id="PS00094">
    <property type="entry name" value="C5_MTASE_1"/>
    <property type="match status" value="1"/>
</dbReference>
<evidence type="ECO:0000256" key="6">
    <source>
        <dbReference type="PROSITE-ProRule" id="PRU01016"/>
    </source>
</evidence>
<dbReference type="PANTHER" id="PTHR46098">
    <property type="entry name" value="TRNA (CYTOSINE(38)-C(5))-METHYLTRANSFERASE"/>
    <property type="match status" value="1"/>
</dbReference>
<dbReference type="InterPro" id="IPR050750">
    <property type="entry name" value="C5-MTase"/>
</dbReference>
<keyword evidence="4" id="KW-0680">Restriction system</keyword>
<dbReference type="OrthoDB" id="9813719at2"/>
<evidence type="ECO:0000256" key="8">
    <source>
        <dbReference type="RuleBase" id="RU000417"/>
    </source>
</evidence>
<evidence type="ECO:0000256" key="7">
    <source>
        <dbReference type="RuleBase" id="RU000416"/>
    </source>
</evidence>
<dbReference type="EMBL" id="PGEX01000001">
    <property type="protein sequence ID" value="PJJ40339.1"/>
    <property type="molecule type" value="Genomic_DNA"/>
</dbReference>
<evidence type="ECO:0000256" key="4">
    <source>
        <dbReference type="ARBA" id="ARBA00022747"/>
    </source>
</evidence>
<comment type="catalytic activity">
    <reaction evidence="5 8">
        <text>a 2'-deoxycytidine in DNA + S-adenosyl-L-methionine = a 5-methyl-2'-deoxycytidine in DNA + S-adenosyl-L-homocysteine + H(+)</text>
        <dbReference type="Rhea" id="RHEA:13681"/>
        <dbReference type="Rhea" id="RHEA-COMP:11369"/>
        <dbReference type="Rhea" id="RHEA-COMP:11370"/>
        <dbReference type="ChEBI" id="CHEBI:15378"/>
        <dbReference type="ChEBI" id="CHEBI:57856"/>
        <dbReference type="ChEBI" id="CHEBI:59789"/>
        <dbReference type="ChEBI" id="CHEBI:85452"/>
        <dbReference type="ChEBI" id="CHEBI:85454"/>
        <dbReference type="EC" id="2.1.1.37"/>
    </reaction>
</comment>
<dbReference type="InterPro" id="IPR029063">
    <property type="entry name" value="SAM-dependent_MTases_sf"/>
</dbReference>
<dbReference type="GO" id="GO:0009307">
    <property type="term" value="P:DNA restriction-modification system"/>
    <property type="evidence" value="ECO:0007669"/>
    <property type="project" value="UniProtKB-KW"/>
</dbReference>
<accession>A0A2M9A3S3</accession>
<evidence type="ECO:0000256" key="5">
    <source>
        <dbReference type="ARBA" id="ARBA00047422"/>
    </source>
</evidence>
<dbReference type="EC" id="2.1.1.37" evidence="8"/>
<dbReference type="SUPFAM" id="SSF53335">
    <property type="entry name" value="S-adenosyl-L-methionine-dependent methyltransferases"/>
    <property type="match status" value="1"/>
</dbReference>
<evidence type="ECO:0000256" key="3">
    <source>
        <dbReference type="ARBA" id="ARBA00022691"/>
    </source>
</evidence>
<dbReference type="InterPro" id="IPR018117">
    <property type="entry name" value="C5_DNA_meth_AS"/>
</dbReference>
<comment type="caution">
    <text evidence="9">The sequence shown here is derived from an EMBL/GenBank/DDBJ whole genome shotgun (WGS) entry which is preliminary data.</text>
</comment>